<comment type="caution">
    <text evidence="1">The sequence shown here is derived from an EMBL/GenBank/DDBJ whole genome shotgun (WGS) entry which is preliminary data.</text>
</comment>
<accession>A0A644Y8B1</accession>
<proteinExistence type="predicted"/>
<evidence type="ECO:0000313" key="1">
    <source>
        <dbReference type="EMBL" id="MPM24549.1"/>
    </source>
</evidence>
<organism evidence="1">
    <name type="scientific">bioreactor metagenome</name>
    <dbReference type="NCBI Taxonomy" id="1076179"/>
    <lineage>
        <taxon>unclassified sequences</taxon>
        <taxon>metagenomes</taxon>
        <taxon>ecological metagenomes</taxon>
    </lineage>
</organism>
<name>A0A644Y8B1_9ZZZZ</name>
<dbReference type="AlphaFoldDB" id="A0A644Y8B1"/>
<dbReference type="EMBL" id="VSSQ01004287">
    <property type="protein sequence ID" value="MPM24549.1"/>
    <property type="molecule type" value="Genomic_DNA"/>
</dbReference>
<sequence>MNKNFGRRLYAARRECRLILPNEAGEYGAEYALSPAPKLGSSYFLSFAAESQ</sequence>
<gene>
    <name evidence="1" type="ORF">SDC9_71032</name>
</gene>
<protein>
    <submittedName>
        <fullName evidence="1">Uncharacterized protein</fullName>
    </submittedName>
</protein>
<reference evidence="1" key="1">
    <citation type="submission" date="2019-08" db="EMBL/GenBank/DDBJ databases">
        <authorList>
            <person name="Kucharzyk K."/>
            <person name="Murdoch R.W."/>
            <person name="Higgins S."/>
            <person name="Loffler F."/>
        </authorList>
    </citation>
    <scope>NUCLEOTIDE SEQUENCE</scope>
</reference>